<proteinExistence type="predicted"/>
<accession>A0ABP9PFS2</accession>
<keyword evidence="3" id="KW-1185">Reference proteome</keyword>
<feature type="domain" description="CdiI immunity protein" evidence="1">
    <location>
        <begin position="3"/>
        <end position="60"/>
    </location>
</feature>
<evidence type="ECO:0000259" key="1">
    <source>
        <dbReference type="Pfam" id="PF18593"/>
    </source>
</evidence>
<organism evidence="2 3">
    <name type="scientific">Nocardioides marinquilinus</name>
    <dbReference type="NCBI Taxonomy" id="1210400"/>
    <lineage>
        <taxon>Bacteria</taxon>
        <taxon>Bacillati</taxon>
        <taxon>Actinomycetota</taxon>
        <taxon>Actinomycetes</taxon>
        <taxon>Propionibacteriales</taxon>
        <taxon>Nocardioidaceae</taxon>
        <taxon>Nocardioides</taxon>
    </lineage>
</organism>
<sequence length="68" mass="7822">MHTLLCAYHHEDWDLDGPGIYDALAAYLRDVSGDEARQVARQIDQLLLDTPDDQALGDYLDHWSPRRL</sequence>
<dbReference type="Pfam" id="PF18593">
    <property type="entry name" value="CdiI_2"/>
    <property type="match status" value="1"/>
</dbReference>
<dbReference type="InterPro" id="IPR041129">
    <property type="entry name" value="CdiI_2"/>
</dbReference>
<evidence type="ECO:0000313" key="2">
    <source>
        <dbReference type="EMBL" id="GAA5145871.1"/>
    </source>
</evidence>
<evidence type="ECO:0000313" key="3">
    <source>
        <dbReference type="Proteomes" id="UP001500221"/>
    </source>
</evidence>
<dbReference type="Proteomes" id="UP001500221">
    <property type="component" value="Unassembled WGS sequence"/>
</dbReference>
<reference evidence="3" key="1">
    <citation type="journal article" date="2019" name="Int. J. Syst. Evol. Microbiol.">
        <title>The Global Catalogue of Microorganisms (GCM) 10K type strain sequencing project: providing services to taxonomists for standard genome sequencing and annotation.</title>
        <authorList>
            <consortium name="The Broad Institute Genomics Platform"/>
            <consortium name="The Broad Institute Genome Sequencing Center for Infectious Disease"/>
            <person name="Wu L."/>
            <person name="Ma J."/>
        </authorList>
    </citation>
    <scope>NUCLEOTIDE SEQUENCE [LARGE SCALE GENOMIC DNA]</scope>
    <source>
        <strain evidence="3">JCM 18459</strain>
    </source>
</reference>
<comment type="caution">
    <text evidence="2">The sequence shown here is derived from an EMBL/GenBank/DDBJ whole genome shotgun (WGS) entry which is preliminary data.</text>
</comment>
<gene>
    <name evidence="2" type="ORF">GCM10023340_15910</name>
</gene>
<protein>
    <recommendedName>
        <fullName evidence="1">CdiI immunity protein domain-containing protein</fullName>
    </recommendedName>
</protein>
<name>A0ABP9PFS2_9ACTN</name>
<dbReference type="EMBL" id="BAABKG010000002">
    <property type="protein sequence ID" value="GAA5145871.1"/>
    <property type="molecule type" value="Genomic_DNA"/>
</dbReference>